<dbReference type="SUPFAM" id="SSF159941">
    <property type="entry name" value="MM3350-like"/>
    <property type="match status" value="1"/>
</dbReference>
<organism evidence="2 3">
    <name type="scientific">Paenibacillus paeoniae</name>
    <dbReference type="NCBI Taxonomy" id="2292705"/>
    <lineage>
        <taxon>Bacteria</taxon>
        <taxon>Bacillati</taxon>
        <taxon>Bacillota</taxon>
        <taxon>Bacilli</taxon>
        <taxon>Bacillales</taxon>
        <taxon>Paenibacillaceae</taxon>
        <taxon>Paenibacillus</taxon>
    </lineage>
</organism>
<evidence type="ECO:0000259" key="1">
    <source>
        <dbReference type="Pfam" id="PF07929"/>
    </source>
</evidence>
<dbReference type="OrthoDB" id="9801392at2"/>
<dbReference type="AlphaFoldDB" id="A0A371PIM0"/>
<dbReference type="InterPro" id="IPR012912">
    <property type="entry name" value="Plasmid_pRiA4b_Orf3-like"/>
</dbReference>
<reference evidence="2 3" key="1">
    <citation type="submission" date="2018-08" db="EMBL/GenBank/DDBJ databases">
        <title>Paenibacillus sp. M4BSY-1, whole genome shotgun sequence.</title>
        <authorList>
            <person name="Tuo L."/>
        </authorList>
    </citation>
    <scope>NUCLEOTIDE SEQUENCE [LARGE SCALE GENOMIC DNA]</scope>
    <source>
        <strain evidence="2 3">M4BSY-1</strain>
    </source>
</reference>
<dbReference type="InterPro" id="IPR046153">
    <property type="entry name" value="DUF6155"/>
</dbReference>
<protein>
    <submittedName>
        <fullName evidence="2">Plasmid pRiA4b ORF-3 family protein</fullName>
    </submittedName>
</protein>
<proteinExistence type="predicted"/>
<gene>
    <name evidence="2" type="ORF">DX130_03065</name>
</gene>
<comment type="caution">
    <text evidence="2">The sequence shown here is derived from an EMBL/GenBank/DDBJ whole genome shotgun (WGS) entry which is preliminary data.</text>
</comment>
<dbReference type="PANTHER" id="PTHR41878">
    <property type="entry name" value="LEXA REPRESSOR-RELATED"/>
    <property type="match status" value="1"/>
</dbReference>
<dbReference type="EMBL" id="QUBQ01000001">
    <property type="protein sequence ID" value="REK76061.1"/>
    <property type="molecule type" value="Genomic_DNA"/>
</dbReference>
<dbReference type="Proteomes" id="UP000261905">
    <property type="component" value="Unassembled WGS sequence"/>
</dbReference>
<dbReference type="RefSeq" id="WP_116042734.1">
    <property type="nucleotide sequence ID" value="NZ_QUBQ01000001.1"/>
</dbReference>
<feature type="domain" description="Plasmid pRiA4b Orf3-like" evidence="1">
    <location>
        <begin position="3"/>
        <end position="172"/>
    </location>
</feature>
<dbReference type="InterPro" id="IPR024047">
    <property type="entry name" value="MM3350-like_sf"/>
</dbReference>
<evidence type="ECO:0000313" key="2">
    <source>
        <dbReference type="EMBL" id="REK76061.1"/>
    </source>
</evidence>
<accession>A0A371PIM0</accession>
<dbReference type="PANTHER" id="PTHR41878:SF1">
    <property type="entry name" value="TNPR PROTEIN"/>
    <property type="match status" value="1"/>
</dbReference>
<evidence type="ECO:0000313" key="3">
    <source>
        <dbReference type="Proteomes" id="UP000261905"/>
    </source>
</evidence>
<dbReference type="Pfam" id="PF07929">
    <property type="entry name" value="PRiA4_ORF3"/>
    <property type="match status" value="1"/>
</dbReference>
<dbReference type="Pfam" id="PF19652">
    <property type="entry name" value="DUF6155"/>
    <property type="match status" value="1"/>
</dbReference>
<name>A0A371PIM0_9BACL</name>
<keyword evidence="3" id="KW-1185">Reference proteome</keyword>
<dbReference type="Gene3D" id="3.10.290.30">
    <property type="entry name" value="MM3350-like"/>
    <property type="match status" value="1"/>
</dbReference>
<sequence length="377" mass="43914">MTYTCRVELNEIEPKVWREFQFQPEVSFHQLHKIIQVVMGWENYHLYEFYVNDKVIGLPNPTLADMEKDEVLNARREIVQKHVNQENMVFTYVYDFGDDWRHKIELLRMDTSVSDSAPVCLGGARSCPKEDAGGAYGYQHMLEVLCTPNHPEGDQFIEWVGEGFDPEYFSCEKVNLELEMQKDSLTPKSFSKRSDGNKPVKLTKTTLNKHLKQLNNDQLIDLVKACFGASKDMEKFLAVQIMGAEAVKSLFEEYRKKVEYEFFPERGHGKLRLQEAKKAISEFKKLTGSEKYSLELKLIYVEKGVEFTLCYGDIDERFYYSMASVYVDIIDLVNEDETVELFDEFEERLEAVVSKTEGIGWGFHDDLADIHAQLRWF</sequence>